<dbReference type="InterPro" id="IPR013033">
    <property type="entry name" value="MinC"/>
</dbReference>
<proteinExistence type="inferred from homology"/>
<feature type="domain" description="Septum formation inhibitor MinC C-terminal" evidence="5">
    <location>
        <begin position="112"/>
        <end position="209"/>
    </location>
</feature>
<dbReference type="InterPro" id="IPR036145">
    <property type="entry name" value="MinC_C_sf"/>
</dbReference>
<dbReference type="Pfam" id="PF03775">
    <property type="entry name" value="MinC_C"/>
    <property type="match status" value="1"/>
</dbReference>
<dbReference type="GO" id="GO:1901891">
    <property type="term" value="P:regulation of cell septum assembly"/>
    <property type="evidence" value="ECO:0007669"/>
    <property type="project" value="InterPro"/>
</dbReference>
<dbReference type="PANTHER" id="PTHR34108">
    <property type="entry name" value="SEPTUM SITE-DETERMINING PROTEIN MINC"/>
    <property type="match status" value="1"/>
</dbReference>
<keyword evidence="2 4" id="KW-0717">Septation</keyword>
<keyword evidence="3 4" id="KW-0131">Cell cycle</keyword>
<name>D1B5Z7_THEAS</name>
<dbReference type="HAMAP" id="MF_00267">
    <property type="entry name" value="MinC"/>
    <property type="match status" value="1"/>
</dbReference>
<organism evidence="6 7">
    <name type="scientific">Thermanaerovibrio acidaminovorans (strain ATCC 49978 / DSM 6589 / Su883)</name>
    <name type="common">Selenomonas acidaminovorans</name>
    <dbReference type="NCBI Taxonomy" id="525903"/>
    <lineage>
        <taxon>Bacteria</taxon>
        <taxon>Thermotogati</taxon>
        <taxon>Synergistota</taxon>
        <taxon>Synergistia</taxon>
        <taxon>Synergistales</taxon>
        <taxon>Synergistaceae</taxon>
        <taxon>Thermanaerovibrio</taxon>
    </lineage>
</organism>
<dbReference type="InterPro" id="IPR016098">
    <property type="entry name" value="CAP/MinC_C"/>
</dbReference>
<evidence type="ECO:0000256" key="3">
    <source>
        <dbReference type="ARBA" id="ARBA00023306"/>
    </source>
</evidence>
<dbReference type="SUPFAM" id="SSF63848">
    <property type="entry name" value="Cell-division inhibitor MinC, C-terminal domain"/>
    <property type="match status" value="1"/>
</dbReference>
<gene>
    <name evidence="4" type="primary">minC</name>
    <name evidence="6" type="ordered locus">Taci_1206</name>
</gene>
<dbReference type="InterPro" id="IPR005526">
    <property type="entry name" value="Septum_form_inhib_MinC_C"/>
</dbReference>
<dbReference type="KEGG" id="tai:Taci_1206"/>
<dbReference type="Gene3D" id="2.160.20.70">
    <property type="match status" value="1"/>
</dbReference>
<dbReference type="STRING" id="525903.Taci_1206"/>
<comment type="function">
    <text evidence="4">Cell division inhibitor that blocks the formation of polar Z ring septums. Rapidly oscillates between the poles of the cell to destabilize FtsZ filaments that have formed before they mature into polar Z rings. Prevents FtsZ polymerization.</text>
</comment>
<dbReference type="OrthoDB" id="9790810at2"/>
<evidence type="ECO:0000256" key="1">
    <source>
        <dbReference type="ARBA" id="ARBA00022618"/>
    </source>
</evidence>
<evidence type="ECO:0000256" key="2">
    <source>
        <dbReference type="ARBA" id="ARBA00023210"/>
    </source>
</evidence>
<sequence>MIQLKGNGGRLRCVIPDQIPDGELSQEVRRLAEEGEHILRGSELVVDFESRRVTLDLMCLIMRELVIPLELKVVAWKSIHRESLELLKSAGLPVEEVPARPRWEGLLPALRVRRSLRSGQRVEHRGDVIVEGNVNDGAEVVAEGHVVVLGRLQGLVHAGSGGDEEATVCARAFEAPQVRIGFKVGSMGREDPWWGKAVTVAVEDGAVVVSQWPSA</sequence>
<dbReference type="AlphaFoldDB" id="D1B5Z7"/>
<dbReference type="GO" id="GO:0000917">
    <property type="term" value="P:division septum assembly"/>
    <property type="evidence" value="ECO:0007669"/>
    <property type="project" value="UniProtKB-KW"/>
</dbReference>
<dbReference type="EMBL" id="CP001818">
    <property type="protein sequence ID" value="ACZ19438.1"/>
    <property type="molecule type" value="Genomic_DNA"/>
</dbReference>
<dbReference type="EnsemblBacteria" id="ACZ19438">
    <property type="protein sequence ID" value="ACZ19438"/>
    <property type="gene ID" value="Taci_1206"/>
</dbReference>
<keyword evidence="1 4" id="KW-0132">Cell division</keyword>
<dbReference type="eggNOG" id="COG0850">
    <property type="taxonomic scope" value="Bacteria"/>
</dbReference>
<dbReference type="PANTHER" id="PTHR34108:SF1">
    <property type="entry name" value="SEPTUM SITE-DETERMINING PROTEIN MINC"/>
    <property type="match status" value="1"/>
</dbReference>
<comment type="similarity">
    <text evidence="4">Belongs to the MinC family.</text>
</comment>
<keyword evidence="7" id="KW-1185">Reference proteome</keyword>
<dbReference type="GO" id="GO:0000902">
    <property type="term" value="P:cell morphogenesis"/>
    <property type="evidence" value="ECO:0007669"/>
    <property type="project" value="InterPro"/>
</dbReference>
<dbReference type="HOGENOM" id="CLU_048711_2_1_0"/>
<dbReference type="Proteomes" id="UP000002030">
    <property type="component" value="Chromosome"/>
</dbReference>
<dbReference type="RefSeq" id="WP_012869950.1">
    <property type="nucleotide sequence ID" value="NC_013522.1"/>
</dbReference>
<comment type="subunit">
    <text evidence="4">Interacts with MinD and FtsZ.</text>
</comment>
<reference evidence="6 7" key="1">
    <citation type="journal article" date="2009" name="Stand. Genomic Sci.">
        <title>Complete genome sequence of Thermanaerovibrio acidaminovorans type strain (Su883).</title>
        <authorList>
            <person name="Chovatia M."/>
            <person name="Sikorski J."/>
            <person name="Schroder M."/>
            <person name="Lapidus A."/>
            <person name="Nolan M."/>
            <person name="Tice H."/>
            <person name="Glavina Del Rio T."/>
            <person name="Copeland A."/>
            <person name="Cheng J.F."/>
            <person name="Lucas S."/>
            <person name="Chen F."/>
            <person name="Bruce D."/>
            <person name="Goodwin L."/>
            <person name="Pitluck S."/>
            <person name="Ivanova N."/>
            <person name="Mavromatis K."/>
            <person name="Ovchinnikova G."/>
            <person name="Pati A."/>
            <person name="Chen A."/>
            <person name="Palaniappan K."/>
            <person name="Land M."/>
            <person name="Hauser L."/>
            <person name="Chang Y.J."/>
            <person name="Jeffries C.D."/>
            <person name="Chain P."/>
            <person name="Saunders E."/>
            <person name="Detter J.C."/>
            <person name="Brettin T."/>
            <person name="Rohde M."/>
            <person name="Goker M."/>
            <person name="Spring S."/>
            <person name="Bristow J."/>
            <person name="Markowitz V."/>
            <person name="Hugenholtz P."/>
            <person name="Kyrpides N.C."/>
            <person name="Klenk H.P."/>
            <person name="Eisen J.A."/>
        </authorList>
    </citation>
    <scope>NUCLEOTIDE SEQUENCE [LARGE SCALE GENOMIC DNA]</scope>
    <source>
        <strain evidence="7">ATCC 49978 / DSM 6589 / Su883</strain>
    </source>
</reference>
<evidence type="ECO:0000313" key="6">
    <source>
        <dbReference type="EMBL" id="ACZ19438.1"/>
    </source>
</evidence>
<accession>D1B5Z7</accession>
<evidence type="ECO:0000313" key="7">
    <source>
        <dbReference type="Proteomes" id="UP000002030"/>
    </source>
</evidence>
<evidence type="ECO:0000259" key="5">
    <source>
        <dbReference type="Pfam" id="PF03775"/>
    </source>
</evidence>
<evidence type="ECO:0000256" key="4">
    <source>
        <dbReference type="HAMAP-Rule" id="MF_00267"/>
    </source>
</evidence>
<protein>
    <recommendedName>
        <fullName evidence="4">Probable septum site-determining protein MinC</fullName>
    </recommendedName>
</protein>